<name>A0A9J5ZVL1_SOLCO</name>
<comment type="caution">
    <text evidence="1">The sequence shown here is derived from an EMBL/GenBank/DDBJ whole genome shotgun (WGS) entry which is preliminary data.</text>
</comment>
<organism evidence="1 2">
    <name type="scientific">Solanum commersonii</name>
    <name type="common">Commerson's wild potato</name>
    <name type="synonym">Commerson's nightshade</name>
    <dbReference type="NCBI Taxonomy" id="4109"/>
    <lineage>
        <taxon>Eukaryota</taxon>
        <taxon>Viridiplantae</taxon>
        <taxon>Streptophyta</taxon>
        <taxon>Embryophyta</taxon>
        <taxon>Tracheophyta</taxon>
        <taxon>Spermatophyta</taxon>
        <taxon>Magnoliopsida</taxon>
        <taxon>eudicotyledons</taxon>
        <taxon>Gunneridae</taxon>
        <taxon>Pentapetalae</taxon>
        <taxon>asterids</taxon>
        <taxon>lamiids</taxon>
        <taxon>Solanales</taxon>
        <taxon>Solanaceae</taxon>
        <taxon>Solanoideae</taxon>
        <taxon>Solaneae</taxon>
        <taxon>Solanum</taxon>
    </lineage>
</organism>
<accession>A0A9J5ZVL1</accession>
<sequence length="98" mass="11515">VQKKKSESDFVMTNEALEKEKAWYMGVMIQLREWYEIKSVFGQVWRARHFDLGALYDSEGQCWARAKHGPCPSSLDKYEIKCLVQYWFGHSPRLNVGP</sequence>
<dbReference type="EMBL" id="JACXVP010000003">
    <property type="protein sequence ID" value="KAG5616248.1"/>
    <property type="molecule type" value="Genomic_DNA"/>
</dbReference>
<evidence type="ECO:0000313" key="1">
    <source>
        <dbReference type="EMBL" id="KAG5616248.1"/>
    </source>
</evidence>
<dbReference type="AlphaFoldDB" id="A0A9J5ZVL1"/>
<feature type="non-terminal residue" evidence="1">
    <location>
        <position position="1"/>
    </location>
</feature>
<protein>
    <submittedName>
        <fullName evidence="1">Uncharacterized protein</fullName>
    </submittedName>
</protein>
<proteinExistence type="predicted"/>
<reference evidence="1 2" key="1">
    <citation type="submission" date="2020-09" db="EMBL/GenBank/DDBJ databases">
        <title>De no assembly of potato wild relative species, Solanum commersonii.</title>
        <authorList>
            <person name="Cho K."/>
        </authorList>
    </citation>
    <scope>NUCLEOTIDE SEQUENCE [LARGE SCALE GENOMIC DNA]</scope>
    <source>
        <strain evidence="1">LZ3.2</strain>
        <tissue evidence="1">Leaf</tissue>
    </source>
</reference>
<dbReference type="Proteomes" id="UP000824120">
    <property type="component" value="Chromosome 3"/>
</dbReference>
<gene>
    <name evidence="1" type="ORF">H5410_016072</name>
</gene>
<keyword evidence="2" id="KW-1185">Reference proteome</keyword>
<evidence type="ECO:0000313" key="2">
    <source>
        <dbReference type="Proteomes" id="UP000824120"/>
    </source>
</evidence>